<keyword evidence="2" id="KW-0472">Membrane</keyword>
<organism evidence="3 4">
    <name type="scientific">Leptidea sinapis</name>
    <dbReference type="NCBI Taxonomy" id="189913"/>
    <lineage>
        <taxon>Eukaryota</taxon>
        <taxon>Metazoa</taxon>
        <taxon>Ecdysozoa</taxon>
        <taxon>Arthropoda</taxon>
        <taxon>Hexapoda</taxon>
        <taxon>Insecta</taxon>
        <taxon>Pterygota</taxon>
        <taxon>Neoptera</taxon>
        <taxon>Endopterygota</taxon>
        <taxon>Lepidoptera</taxon>
        <taxon>Glossata</taxon>
        <taxon>Ditrysia</taxon>
        <taxon>Papilionoidea</taxon>
        <taxon>Pieridae</taxon>
        <taxon>Dismorphiinae</taxon>
        <taxon>Leptidea</taxon>
    </lineage>
</organism>
<feature type="compositionally biased region" description="Basic and acidic residues" evidence="1">
    <location>
        <begin position="224"/>
        <end position="234"/>
    </location>
</feature>
<dbReference type="EMBL" id="FZQP02005554">
    <property type="protein sequence ID" value="VVD01815.1"/>
    <property type="molecule type" value="Genomic_DNA"/>
</dbReference>
<dbReference type="AlphaFoldDB" id="A0A5E4QV15"/>
<reference evidence="3 4" key="1">
    <citation type="submission" date="2017-07" db="EMBL/GenBank/DDBJ databases">
        <authorList>
            <person name="Talla V."/>
            <person name="Backstrom N."/>
        </authorList>
    </citation>
    <scope>NUCLEOTIDE SEQUENCE [LARGE SCALE GENOMIC DNA]</scope>
</reference>
<sequence length="248" mass="28137">MLFMRLQKQTITLLKRYIAMEVFVLFSLMFIPFIVSVDNPSTMIISPDELLPEEKSVNDTRKLSILRYGFHRTHECQNFKRAYLCVQKCLDHKFDIAYADKSCACTCYSKPDKEKYMPHPPEVQEKWKLGAPTTKLPAWLQKIKEEENKKLHDDDSEYSNEIEELTTVNFNSTTDPENETYTTGNENISNETAITDTGITKTDEGNSTATEDSSDSSTHVSTTIKDDATGEDSKATTGSSEKATTLKQ</sequence>
<dbReference type="OrthoDB" id="7481090at2759"/>
<evidence type="ECO:0000256" key="1">
    <source>
        <dbReference type="SAM" id="MobiDB-lite"/>
    </source>
</evidence>
<feature type="compositionally biased region" description="Polar residues" evidence="1">
    <location>
        <begin position="169"/>
        <end position="200"/>
    </location>
</feature>
<name>A0A5E4QV15_9NEOP</name>
<feature type="compositionally biased region" description="Low complexity" evidence="1">
    <location>
        <begin position="207"/>
        <end position="223"/>
    </location>
</feature>
<feature type="compositionally biased region" description="Polar residues" evidence="1">
    <location>
        <begin position="235"/>
        <end position="248"/>
    </location>
</feature>
<dbReference type="Proteomes" id="UP000324832">
    <property type="component" value="Unassembled WGS sequence"/>
</dbReference>
<feature type="transmembrane region" description="Helical" evidence="2">
    <location>
        <begin position="20"/>
        <end position="37"/>
    </location>
</feature>
<evidence type="ECO:0000256" key="2">
    <source>
        <dbReference type="SAM" id="Phobius"/>
    </source>
</evidence>
<proteinExistence type="predicted"/>
<gene>
    <name evidence="3" type="ORF">LSINAPIS_LOCUS12147</name>
</gene>
<keyword evidence="4" id="KW-1185">Reference proteome</keyword>
<keyword evidence="2" id="KW-1133">Transmembrane helix</keyword>
<evidence type="ECO:0000313" key="4">
    <source>
        <dbReference type="Proteomes" id="UP000324832"/>
    </source>
</evidence>
<evidence type="ECO:0000313" key="3">
    <source>
        <dbReference type="EMBL" id="VVD01815.1"/>
    </source>
</evidence>
<accession>A0A5E4QV15</accession>
<keyword evidence="2" id="KW-0812">Transmembrane</keyword>
<protein>
    <submittedName>
        <fullName evidence="3">Uncharacterized protein</fullName>
    </submittedName>
</protein>
<feature type="region of interest" description="Disordered" evidence="1">
    <location>
        <begin position="169"/>
        <end position="248"/>
    </location>
</feature>